<feature type="domain" description="RecX first three-helical" evidence="8">
    <location>
        <begin position="9"/>
        <end position="46"/>
    </location>
</feature>
<feature type="domain" description="RecX second three-helical" evidence="6">
    <location>
        <begin position="54"/>
        <end position="87"/>
    </location>
</feature>
<name>G4T0C0_META2</name>
<dbReference type="PANTHER" id="PTHR33602:SF1">
    <property type="entry name" value="REGULATORY PROTEIN RECX FAMILY PROTEIN"/>
    <property type="match status" value="1"/>
</dbReference>
<organism evidence="9 10">
    <name type="scientific">Methylotuvimicrobium alcaliphilum (strain DSM 19304 / NCIMB 14124 / VKM B-2133 / 20Z)</name>
    <name type="common">Methylomicrobium alcaliphilum</name>
    <dbReference type="NCBI Taxonomy" id="1091494"/>
    <lineage>
        <taxon>Bacteria</taxon>
        <taxon>Pseudomonadati</taxon>
        <taxon>Pseudomonadota</taxon>
        <taxon>Gammaproteobacteria</taxon>
        <taxon>Methylococcales</taxon>
        <taxon>Methylococcaceae</taxon>
        <taxon>Methylotuvimicrobium</taxon>
    </lineage>
</organism>
<reference evidence="10" key="1">
    <citation type="journal article" date="2012" name="J. Bacteriol.">
        <title>Genome sequence of the haloalkaliphilic methanotrophic bacterium Methylomicrobium alcaliphilum 20Z.</title>
        <authorList>
            <person name="Vuilleumier S."/>
            <person name="Khmelenina V.N."/>
            <person name="Bringel F."/>
            <person name="Reshetnikov A.S."/>
            <person name="Lajus A."/>
            <person name="Mangenot S."/>
            <person name="Rouy Z."/>
            <person name="Op den Camp H.J."/>
            <person name="Jetten M.S."/>
            <person name="Dispirito A.A."/>
            <person name="Dunfield P."/>
            <person name="Klotz M.G."/>
            <person name="Semrau J.D."/>
            <person name="Stein L.Y."/>
            <person name="Barbe V."/>
            <person name="Medigue C."/>
            <person name="Trotsenko Y.A."/>
            <person name="Kalyuzhnaya M.G."/>
        </authorList>
    </citation>
    <scope>NUCLEOTIDE SEQUENCE [LARGE SCALE GENOMIC DNA]</scope>
    <source>
        <strain evidence="10">DSM 19304 / NCIMB 14124 / VKM B-2133 / 20Z</strain>
    </source>
</reference>
<evidence type="ECO:0000256" key="3">
    <source>
        <dbReference type="ARBA" id="ARBA00018111"/>
    </source>
</evidence>
<keyword evidence="4 5" id="KW-0963">Cytoplasm</keyword>
<feature type="domain" description="RecX third three-helical" evidence="7">
    <location>
        <begin position="104"/>
        <end position="141"/>
    </location>
</feature>
<dbReference type="InterPro" id="IPR053924">
    <property type="entry name" value="RecX_HTH_2nd"/>
</dbReference>
<evidence type="ECO:0000256" key="1">
    <source>
        <dbReference type="ARBA" id="ARBA00004496"/>
    </source>
</evidence>
<dbReference type="Pfam" id="PF21981">
    <property type="entry name" value="RecX_HTH3"/>
    <property type="match status" value="1"/>
</dbReference>
<dbReference type="AlphaFoldDB" id="G4T0C0"/>
<protein>
    <recommendedName>
        <fullName evidence="3 5">Regulatory protein RecX</fullName>
    </recommendedName>
</protein>
<dbReference type="KEGG" id="mah:MEALZ_2846"/>
<proteinExistence type="inferred from homology"/>
<evidence type="ECO:0000259" key="7">
    <source>
        <dbReference type="Pfam" id="PF21981"/>
    </source>
</evidence>
<dbReference type="EMBL" id="FO082060">
    <property type="protein sequence ID" value="CCE24512.1"/>
    <property type="molecule type" value="Genomic_DNA"/>
</dbReference>
<dbReference type="HAMAP" id="MF_01114">
    <property type="entry name" value="RecX"/>
    <property type="match status" value="1"/>
</dbReference>
<dbReference type="Pfam" id="PF02631">
    <property type="entry name" value="RecX_HTH2"/>
    <property type="match status" value="1"/>
</dbReference>
<comment type="similarity">
    <text evidence="2 5">Belongs to the RecX family.</text>
</comment>
<dbReference type="HOGENOM" id="CLU_066607_3_2_6"/>
<comment type="subcellular location">
    <subcellularLocation>
        <location evidence="1 5">Cytoplasm</location>
    </subcellularLocation>
</comment>
<dbReference type="STRING" id="1091494.MEALZ_2846"/>
<keyword evidence="10" id="KW-1185">Reference proteome</keyword>
<dbReference type="InterPro" id="IPR003783">
    <property type="entry name" value="Regulatory_RecX"/>
</dbReference>
<evidence type="ECO:0000313" key="10">
    <source>
        <dbReference type="Proteomes" id="UP000008315"/>
    </source>
</evidence>
<comment type="function">
    <text evidence="5">Modulates RecA activity.</text>
</comment>
<dbReference type="InterPro" id="IPR053926">
    <property type="entry name" value="RecX_HTH_1st"/>
</dbReference>
<evidence type="ECO:0000256" key="2">
    <source>
        <dbReference type="ARBA" id="ARBA00009695"/>
    </source>
</evidence>
<dbReference type="PATRIC" id="fig|271065.3.peg.2914"/>
<gene>
    <name evidence="5" type="primary">recX</name>
    <name evidence="9" type="ordered locus">MEALZ_2846</name>
</gene>
<evidence type="ECO:0000313" key="9">
    <source>
        <dbReference type="EMBL" id="CCE24512.1"/>
    </source>
</evidence>
<dbReference type="InterPro" id="IPR053925">
    <property type="entry name" value="RecX_HTH_3rd"/>
</dbReference>
<evidence type="ECO:0000256" key="4">
    <source>
        <dbReference type="ARBA" id="ARBA00022490"/>
    </source>
</evidence>
<evidence type="ECO:0000259" key="6">
    <source>
        <dbReference type="Pfam" id="PF02631"/>
    </source>
</evidence>
<dbReference type="GO" id="GO:0006282">
    <property type="term" value="P:regulation of DNA repair"/>
    <property type="evidence" value="ECO:0007669"/>
    <property type="project" value="UniProtKB-UniRule"/>
</dbReference>
<accession>G4T0C0</accession>
<dbReference type="RefSeq" id="WP_014149276.1">
    <property type="nucleotide sequence ID" value="NC_016112.1"/>
</dbReference>
<evidence type="ECO:0000256" key="5">
    <source>
        <dbReference type="HAMAP-Rule" id="MF_01114"/>
    </source>
</evidence>
<sequence>MDADLKSIKDVCLRLLARREHSRLELKNKLLSRGFDKDRIGRVLDNLVEQDWLSDSRFAECYARQRIEKGFGPNRIDYELRQLGIENFDLQEIVTETAGSWLNVLLEVYRKKYRQEDAITLSEWSKRSRFLLQRGFSGGMIAVLPEHLNIKINQALTFMDGKALKNK</sequence>
<evidence type="ECO:0000259" key="8">
    <source>
        <dbReference type="Pfam" id="PF21982"/>
    </source>
</evidence>
<dbReference type="Gene3D" id="1.10.10.10">
    <property type="entry name" value="Winged helix-like DNA-binding domain superfamily/Winged helix DNA-binding domain"/>
    <property type="match status" value="3"/>
</dbReference>
<dbReference type="GO" id="GO:0005737">
    <property type="term" value="C:cytoplasm"/>
    <property type="evidence" value="ECO:0007669"/>
    <property type="project" value="UniProtKB-SubCell"/>
</dbReference>
<dbReference type="Proteomes" id="UP000008315">
    <property type="component" value="Chromosome"/>
</dbReference>
<dbReference type="Pfam" id="PF21982">
    <property type="entry name" value="RecX_HTH1"/>
    <property type="match status" value="1"/>
</dbReference>
<dbReference type="InterPro" id="IPR036388">
    <property type="entry name" value="WH-like_DNA-bd_sf"/>
</dbReference>
<dbReference type="PANTHER" id="PTHR33602">
    <property type="entry name" value="REGULATORY PROTEIN RECX FAMILY PROTEIN"/>
    <property type="match status" value="1"/>
</dbReference>